<dbReference type="GO" id="GO:0020037">
    <property type="term" value="F:heme binding"/>
    <property type="evidence" value="ECO:0007669"/>
    <property type="project" value="InterPro"/>
</dbReference>
<dbReference type="GO" id="GO:0019825">
    <property type="term" value="F:oxygen binding"/>
    <property type="evidence" value="ECO:0007669"/>
    <property type="project" value="InterPro"/>
</dbReference>
<dbReference type="GO" id="GO:0046872">
    <property type="term" value="F:metal ion binding"/>
    <property type="evidence" value="ECO:0007669"/>
    <property type="project" value="UniProtKB-KW"/>
</dbReference>
<evidence type="ECO:0000256" key="5">
    <source>
        <dbReference type="SAM" id="MobiDB-lite"/>
    </source>
</evidence>
<dbReference type="AlphaFoldDB" id="A0A1I8F8L5"/>
<dbReference type="InterPro" id="IPR044399">
    <property type="entry name" value="Mb-like_M"/>
</dbReference>
<dbReference type="InterPro" id="IPR009050">
    <property type="entry name" value="Globin-like_sf"/>
</dbReference>
<evidence type="ECO:0000256" key="3">
    <source>
        <dbReference type="ARBA" id="ARBA00022723"/>
    </source>
</evidence>
<reference evidence="7" key="1">
    <citation type="submission" date="2016-11" db="UniProtKB">
        <authorList>
            <consortium name="WormBaseParasite"/>
        </authorList>
    </citation>
    <scope>IDENTIFICATION</scope>
</reference>
<evidence type="ECO:0000313" key="7">
    <source>
        <dbReference type="WBParaSite" id="maker-unitig_24756-snap-gene-0.2-mRNA-1"/>
    </source>
</evidence>
<keyword evidence="2" id="KW-0349">Heme</keyword>
<keyword evidence="3" id="KW-0479">Metal-binding</keyword>
<keyword evidence="6" id="KW-1185">Reference proteome</keyword>
<organism evidence="6 7">
    <name type="scientific">Macrostomum lignano</name>
    <dbReference type="NCBI Taxonomy" id="282301"/>
    <lineage>
        <taxon>Eukaryota</taxon>
        <taxon>Metazoa</taxon>
        <taxon>Spiralia</taxon>
        <taxon>Lophotrochozoa</taxon>
        <taxon>Platyhelminthes</taxon>
        <taxon>Rhabditophora</taxon>
        <taxon>Macrostomorpha</taxon>
        <taxon>Macrostomida</taxon>
        <taxon>Macrostomidae</taxon>
        <taxon>Macrostomum</taxon>
    </lineage>
</organism>
<evidence type="ECO:0000313" key="6">
    <source>
        <dbReference type="Proteomes" id="UP000095280"/>
    </source>
</evidence>
<dbReference type="WBParaSite" id="maker-unitig_24756-snap-gene-0.2-mRNA-1">
    <property type="protein sequence ID" value="maker-unitig_24756-snap-gene-0.2-mRNA-1"/>
    <property type="gene ID" value="maker-unitig_24756-snap-gene-0.2"/>
</dbReference>
<feature type="region of interest" description="Disordered" evidence="5">
    <location>
        <begin position="155"/>
        <end position="174"/>
    </location>
</feature>
<evidence type="ECO:0000256" key="1">
    <source>
        <dbReference type="ARBA" id="ARBA00022448"/>
    </source>
</evidence>
<evidence type="ECO:0000256" key="2">
    <source>
        <dbReference type="ARBA" id="ARBA00022617"/>
    </source>
</evidence>
<name>A0A1I8F8L5_9PLAT</name>
<protein>
    <submittedName>
        <fullName evidence="7">GLOBIN domain-containing protein</fullName>
    </submittedName>
</protein>
<keyword evidence="1" id="KW-0813">Transport</keyword>
<dbReference type="SUPFAM" id="SSF46458">
    <property type="entry name" value="Globin-like"/>
    <property type="match status" value="2"/>
</dbReference>
<proteinExistence type="predicted"/>
<dbReference type="Proteomes" id="UP000095280">
    <property type="component" value="Unplaced"/>
</dbReference>
<keyword evidence="4" id="KW-0408">Iron</keyword>
<dbReference type="CDD" id="cd01040">
    <property type="entry name" value="Mb-like"/>
    <property type="match status" value="1"/>
</dbReference>
<dbReference type="Gene3D" id="1.10.490.10">
    <property type="entry name" value="Globins"/>
    <property type="match status" value="2"/>
</dbReference>
<evidence type="ECO:0000256" key="4">
    <source>
        <dbReference type="ARBA" id="ARBA00023004"/>
    </source>
</evidence>
<dbReference type="InterPro" id="IPR012292">
    <property type="entry name" value="Globin/Proto"/>
</dbReference>
<sequence length="435" mass="48905">PVREMFPQHQELFRDFKGKSRAELEKMPKIAGSRLRVVKHAWTAPSRVWTNMEVCVSLSGAQSAPSHKGRNMNAGHFEDLNKALDVVFTRRLGAAYTRTTSRLDEATGRRHSRISARILFEMFPQHQELFRDFKGKSRAELEKMPKMRAHALGGVKHAGRRHPESGRHGGVRQLSGAHRRLAQEPPTFRAKHFEDLNAALAVVFERRLGKAFVDNKAVRPQVTFCEANRQCALLGAELVTDSGAISALASFTPRLWIGAADLADERDTDRTDWRLVNGAAIWRWRTASGAAGGPTIWATTKTACWSREATDWTMWTARMWLALRQSRPQPAAESEPGCQRLQAGWRPASFSRRSPYNTFNDYCSEQSTTGSDQPEGGVAACAFRASTKMRKTFVGAFLYNRRTSDCRLLLFTDSEVEEAVETSADWQKYVYATAP</sequence>
<accession>A0A1I8F8L5</accession>